<dbReference type="Pfam" id="PF00932">
    <property type="entry name" value="LTD"/>
    <property type="match status" value="1"/>
</dbReference>
<dbReference type="Gene3D" id="2.60.40.4070">
    <property type="match status" value="1"/>
</dbReference>
<name>A3HVV8_9BACT</name>
<keyword evidence="3" id="KW-1185">Reference proteome</keyword>
<dbReference type="PROSITE" id="PS51841">
    <property type="entry name" value="LTD"/>
    <property type="match status" value="1"/>
</dbReference>
<dbReference type="InterPro" id="IPR036415">
    <property type="entry name" value="Lamin_tail_dom_sf"/>
</dbReference>
<evidence type="ECO:0000313" key="2">
    <source>
        <dbReference type="EMBL" id="EAZ82280.2"/>
    </source>
</evidence>
<dbReference type="Proteomes" id="UP000003919">
    <property type="component" value="Unassembled WGS sequence"/>
</dbReference>
<feature type="domain" description="LTD" evidence="1">
    <location>
        <begin position="264"/>
        <end position="389"/>
    </location>
</feature>
<organism evidence="2 3">
    <name type="scientific">Algoriphagus machipongonensis</name>
    <dbReference type="NCBI Taxonomy" id="388413"/>
    <lineage>
        <taxon>Bacteria</taxon>
        <taxon>Pseudomonadati</taxon>
        <taxon>Bacteroidota</taxon>
        <taxon>Cytophagia</taxon>
        <taxon>Cytophagales</taxon>
        <taxon>Cyclobacteriaceae</taxon>
        <taxon>Algoriphagus</taxon>
    </lineage>
</organism>
<proteinExistence type="predicted"/>
<evidence type="ECO:0000259" key="1">
    <source>
        <dbReference type="PROSITE" id="PS51841"/>
    </source>
</evidence>
<evidence type="ECO:0000313" key="3">
    <source>
        <dbReference type="Proteomes" id="UP000003919"/>
    </source>
</evidence>
<dbReference type="SUPFAM" id="SSF74853">
    <property type="entry name" value="Lamin A/C globular tail domain"/>
    <property type="match status" value="2"/>
</dbReference>
<dbReference type="STRING" id="388413.ALPR1_03525"/>
<dbReference type="eggNOG" id="COG4288">
    <property type="taxonomic scope" value="Bacteria"/>
</dbReference>
<comment type="caution">
    <text evidence="2">The sequence shown here is derived from an EMBL/GenBank/DDBJ whole genome shotgun (WGS) entry which is preliminary data.</text>
</comment>
<reference evidence="2 3" key="1">
    <citation type="journal article" date="2011" name="J. Bacteriol.">
        <title>Complete genome sequence of Algoriphagus sp. PR1, bacterial prey of a colony-forming choanoflagellate.</title>
        <authorList>
            <person name="Alegado R.A."/>
            <person name="Ferriera S."/>
            <person name="Nusbaum C."/>
            <person name="Young S.K."/>
            <person name="Zeng Q."/>
            <person name="Imamovic A."/>
            <person name="Fairclough S.R."/>
            <person name="King N."/>
        </authorList>
    </citation>
    <scope>NUCLEOTIDE SEQUENCE [LARGE SCALE GENOMIC DNA]</scope>
    <source>
        <strain evidence="2 3">PR1</strain>
    </source>
</reference>
<dbReference type="InterPro" id="IPR001322">
    <property type="entry name" value="Lamin_tail_dom"/>
</dbReference>
<dbReference type="AlphaFoldDB" id="A3HVV8"/>
<accession>A3HVV8</accession>
<dbReference type="HOGENOM" id="CLU_008488_0_0_10"/>
<sequence>MAALPLFSQGQDFESQFLIQSYPEEFLPGWYANELRESNSRVFQYPGFGIGGSNAIAMQPISSFDGELIVKLEPSQYESPSLVFWARSMKNGSGDRAAVVEFSWADKIDGDYSEKRLLGNEDEFGNVDQEFRKFELELPEETKNLDLLFLKITVSYGAGSGTCARWMMDDFEFGDQVKDLTPPSITRVRGYEEHVVEIQFSERLDPVFSQFLLNYRLDEEVPEEVSVLNDSLVYLSFPKPLSFKEFQLKVNQIPDLEGNFLSDTTLVFEFSDPTNIPYKNLIINELMPAPKPDMDFPNVEFVELFNAGDHKIRLEGVSLSTSKTEVQLPEYWMEPGAYLILFPQNKLEEMKDYAPFLALNFWPTLLNSGERIILQNDRGELVDQLEYSSSSWGSNELATGGYSLEVVNPFLSCEQTGFLKASIDPLRASPGRENSVLDLSPDTISPVLVHAAFLDSLQILLRFSEPIVQLDSLDSIHFTPQLKVETVKQVESNAILIELLEPAKPSQKYQLSIGQFAMDCAGNLLESSGSTQLILPEEAQMGDIKINELLFNPKSGRPKFVELYNDSDKYLEVGALKLGNLDDTNMPGQLKFIAESGLILGPHEYFAVTTDALKLKSDFPQSPSSQFYQIASLPSYPISGGAVVLLSDKDEIYEVFVYDEDLHHPLLRDPKGVSLERVSTDSPSDLDYNWHSAASNEDFGTPGKRNSNTREESLELDMILISPEVFDPEGSNGNTFTTISYQLDQSGWMGTFEIYDIAGRLVTMLDNNGLLGLKGMYTWTGTNDSGQKVRPGYYILRVKLFDLQGEVIELKKTIVVGTHF</sequence>
<protein>
    <recommendedName>
        <fullName evidence="1">LTD domain-containing protein</fullName>
    </recommendedName>
</protein>
<gene>
    <name evidence="2" type="ORF">ALPR1_03525</name>
</gene>
<dbReference type="EMBL" id="AAXU02000001">
    <property type="protein sequence ID" value="EAZ82280.2"/>
    <property type="molecule type" value="Genomic_DNA"/>
</dbReference>